<dbReference type="InterPro" id="IPR011991">
    <property type="entry name" value="ArsR-like_HTH"/>
</dbReference>
<evidence type="ECO:0000313" key="7">
    <source>
        <dbReference type="Proteomes" id="UP000635606"/>
    </source>
</evidence>
<dbReference type="InterPro" id="IPR036388">
    <property type="entry name" value="WH-like_DNA-bd_sf"/>
</dbReference>
<feature type="region of interest" description="Disordered" evidence="4">
    <location>
        <begin position="305"/>
        <end position="326"/>
    </location>
</feature>
<dbReference type="EMBL" id="BOPH01000102">
    <property type="protein sequence ID" value="GIJ72587.1"/>
    <property type="molecule type" value="Genomic_DNA"/>
</dbReference>
<name>A0A8J3ZYW0_9ACTN</name>
<keyword evidence="2" id="KW-0238">DNA-binding</keyword>
<evidence type="ECO:0000313" key="6">
    <source>
        <dbReference type="EMBL" id="GIJ72587.1"/>
    </source>
</evidence>
<dbReference type="GO" id="GO:0003700">
    <property type="term" value="F:DNA-binding transcription factor activity"/>
    <property type="evidence" value="ECO:0007669"/>
    <property type="project" value="InterPro"/>
</dbReference>
<dbReference type="Proteomes" id="UP000635606">
    <property type="component" value="Unassembled WGS sequence"/>
</dbReference>
<gene>
    <name evidence="6" type="ORF">Voc01_075040</name>
</gene>
<feature type="domain" description="HTH arsR-type" evidence="5">
    <location>
        <begin position="252"/>
        <end position="322"/>
    </location>
</feature>
<dbReference type="Pfam" id="PF12840">
    <property type="entry name" value="HTH_20"/>
    <property type="match status" value="1"/>
</dbReference>
<dbReference type="InterPro" id="IPR036390">
    <property type="entry name" value="WH_DNA-bd_sf"/>
</dbReference>
<dbReference type="Gene3D" id="1.10.10.10">
    <property type="entry name" value="Winged helix-like DNA-binding domain superfamily/Winged helix DNA-binding domain"/>
    <property type="match status" value="1"/>
</dbReference>
<dbReference type="RefSeq" id="WP_203932436.1">
    <property type="nucleotide sequence ID" value="NZ_BOPH01000102.1"/>
</dbReference>
<dbReference type="InterPro" id="IPR051011">
    <property type="entry name" value="Metal_resp_trans_reg"/>
</dbReference>
<organism evidence="6 7">
    <name type="scientific">Virgisporangium ochraceum</name>
    <dbReference type="NCBI Taxonomy" id="65505"/>
    <lineage>
        <taxon>Bacteria</taxon>
        <taxon>Bacillati</taxon>
        <taxon>Actinomycetota</taxon>
        <taxon>Actinomycetes</taxon>
        <taxon>Micromonosporales</taxon>
        <taxon>Micromonosporaceae</taxon>
        <taxon>Virgisporangium</taxon>
    </lineage>
</organism>
<dbReference type="PANTHER" id="PTHR43132:SF8">
    <property type="entry name" value="HTH-TYPE TRANSCRIPTIONAL REGULATOR KMTR"/>
    <property type="match status" value="1"/>
</dbReference>
<evidence type="ECO:0000256" key="1">
    <source>
        <dbReference type="ARBA" id="ARBA00023015"/>
    </source>
</evidence>
<keyword evidence="1" id="KW-0805">Transcription regulation</keyword>
<reference evidence="6" key="1">
    <citation type="submission" date="2021-01" db="EMBL/GenBank/DDBJ databases">
        <title>Whole genome shotgun sequence of Virgisporangium ochraceum NBRC 16418.</title>
        <authorList>
            <person name="Komaki H."/>
            <person name="Tamura T."/>
        </authorList>
    </citation>
    <scope>NUCLEOTIDE SEQUENCE</scope>
    <source>
        <strain evidence="6">NBRC 16418</strain>
    </source>
</reference>
<comment type="caution">
    <text evidence="6">The sequence shown here is derived from an EMBL/GenBank/DDBJ whole genome shotgun (WGS) entry which is preliminary data.</text>
</comment>
<protein>
    <submittedName>
        <fullName evidence="6">Transcriptional regulator</fullName>
    </submittedName>
</protein>
<keyword evidence="3" id="KW-0804">Transcription</keyword>
<dbReference type="CDD" id="cd00090">
    <property type="entry name" value="HTH_ARSR"/>
    <property type="match status" value="1"/>
</dbReference>
<dbReference type="SMART" id="SM00418">
    <property type="entry name" value="HTH_ARSR"/>
    <property type="match status" value="1"/>
</dbReference>
<dbReference type="SUPFAM" id="SSF46785">
    <property type="entry name" value="Winged helix' DNA-binding domain"/>
    <property type="match status" value="1"/>
</dbReference>
<evidence type="ECO:0000256" key="3">
    <source>
        <dbReference type="ARBA" id="ARBA00023163"/>
    </source>
</evidence>
<sequence length="326" mass="34845">MLRLCLGSADLARVRVADALHPAATVPLAYQALRDPATAVRLPGLAGRVERAAPLLRPLHHLVPSRGLMPDFLTPTDGLESLEAGLAAVRATPPHRIRSQVAAAYAHQPVTPLRRRLAAADPEVLDALVTALGHYFRAVLDPYWATLERARRHDVAEIGRRFARSGVDGVLTTLPPGVRWRSPVLEVDTWPAAGGRSRRDVHPAGRGVVLVPSPFAGPRPRVLAPPDGPTLVVYRSDAPLPLDPPVPDAVERLLGRTRGEILRRVGQAGRHTTTSVARDVGISPSSSSEHLAVLRAAGLVTSHRSGGTVAHRTTPLGTELLDASRH</sequence>
<keyword evidence="7" id="KW-1185">Reference proteome</keyword>
<dbReference type="GO" id="GO:0003677">
    <property type="term" value="F:DNA binding"/>
    <property type="evidence" value="ECO:0007669"/>
    <property type="project" value="UniProtKB-KW"/>
</dbReference>
<accession>A0A8J3ZYW0</accession>
<dbReference type="AlphaFoldDB" id="A0A8J3ZYW0"/>
<proteinExistence type="predicted"/>
<dbReference type="InterPro" id="IPR001845">
    <property type="entry name" value="HTH_ArsR_DNA-bd_dom"/>
</dbReference>
<evidence type="ECO:0000256" key="2">
    <source>
        <dbReference type="ARBA" id="ARBA00023125"/>
    </source>
</evidence>
<evidence type="ECO:0000256" key="4">
    <source>
        <dbReference type="SAM" id="MobiDB-lite"/>
    </source>
</evidence>
<evidence type="ECO:0000259" key="5">
    <source>
        <dbReference type="SMART" id="SM00418"/>
    </source>
</evidence>
<dbReference type="PANTHER" id="PTHR43132">
    <property type="entry name" value="ARSENICAL RESISTANCE OPERON REPRESSOR ARSR-RELATED"/>
    <property type="match status" value="1"/>
</dbReference>